<protein>
    <recommendedName>
        <fullName evidence="9">Lycopene cyclase domain-containing protein</fullName>
    </recommendedName>
</protein>
<keyword evidence="11" id="KW-1185">Reference proteome</keyword>
<feature type="transmembrane region" description="Helical" evidence="8">
    <location>
        <begin position="36"/>
        <end position="60"/>
    </location>
</feature>
<accession>A0ABP8NRG9</accession>
<name>A0ABP8NRG9_9BACT</name>
<evidence type="ECO:0000256" key="7">
    <source>
        <dbReference type="ARBA" id="ARBA00023235"/>
    </source>
</evidence>
<feature type="transmembrane region" description="Helical" evidence="8">
    <location>
        <begin position="158"/>
        <end position="177"/>
    </location>
</feature>
<evidence type="ECO:0000256" key="1">
    <source>
        <dbReference type="ARBA" id="ARBA00004141"/>
    </source>
</evidence>
<keyword evidence="7" id="KW-0413">Isomerase</keyword>
<feature type="transmembrane region" description="Helical" evidence="8">
    <location>
        <begin position="133"/>
        <end position="151"/>
    </location>
</feature>
<dbReference type="NCBIfam" id="TIGR03462">
    <property type="entry name" value="CarR_dom_SF"/>
    <property type="match status" value="2"/>
</dbReference>
<evidence type="ECO:0000313" key="11">
    <source>
        <dbReference type="Proteomes" id="UP001500067"/>
    </source>
</evidence>
<evidence type="ECO:0000259" key="9">
    <source>
        <dbReference type="Pfam" id="PF18916"/>
    </source>
</evidence>
<dbReference type="Pfam" id="PF18916">
    <property type="entry name" value="Lycopene_cyc"/>
    <property type="match status" value="2"/>
</dbReference>
<reference evidence="11" key="1">
    <citation type="journal article" date="2019" name="Int. J. Syst. Evol. Microbiol.">
        <title>The Global Catalogue of Microorganisms (GCM) 10K type strain sequencing project: providing services to taxonomists for standard genome sequencing and annotation.</title>
        <authorList>
            <consortium name="The Broad Institute Genomics Platform"/>
            <consortium name="The Broad Institute Genome Sequencing Center for Infectious Disease"/>
            <person name="Wu L."/>
            <person name="Ma J."/>
        </authorList>
    </citation>
    <scope>NUCLEOTIDE SEQUENCE [LARGE SCALE GENOMIC DNA]</scope>
    <source>
        <strain evidence="11">JCM 32105</strain>
    </source>
</reference>
<feature type="transmembrane region" description="Helical" evidence="8">
    <location>
        <begin position="80"/>
        <end position="97"/>
    </location>
</feature>
<keyword evidence="3 8" id="KW-0812">Transmembrane</keyword>
<comment type="pathway">
    <text evidence="2">Carotenoid biosynthesis.</text>
</comment>
<keyword evidence="5 8" id="KW-1133">Transmembrane helix</keyword>
<evidence type="ECO:0000256" key="3">
    <source>
        <dbReference type="ARBA" id="ARBA00022692"/>
    </source>
</evidence>
<dbReference type="EMBL" id="BAABFA010000024">
    <property type="protein sequence ID" value="GAA4470187.1"/>
    <property type="molecule type" value="Genomic_DNA"/>
</dbReference>
<evidence type="ECO:0000256" key="8">
    <source>
        <dbReference type="SAM" id="Phobius"/>
    </source>
</evidence>
<dbReference type="InterPro" id="IPR017825">
    <property type="entry name" value="Lycopene_cyclase_dom"/>
</dbReference>
<evidence type="ECO:0000313" key="10">
    <source>
        <dbReference type="EMBL" id="GAA4470187.1"/>
    </source>
</evidence>
<evidence type="ECO:0000256" key="2">
    <source>
        <dbReference type="ARBA" id="ARBA00004829"/>
    </source>
</evidence>
<proteinExistence type="predicted"/>
<evidence type="ECO:0000256" key="6">
    <source>
        <dbReference type="ARBA" id="ARBA00023136"/>
    </source>
</evidence>
<dbReference type="Proteomes" id="UP001500067">
    <property type="component" value="Unassembled WGS sequence"/>
</dbReference>
<feature type="transmembrane region" description="Helical" evidence="8">
    <location>
        <begin position="109"/>
        <end position="127"/>
    </location>
</feature>
<gene>
    <name evidence="10" type="ORF">GCM10023093_30980</name>
</gene>
<dbReference type="RefSeq" id="WP_345085319.1">
    <property type="nucleotide sequence ID" value="NZ_BAABFA010000024.1"/>
</dbReference>
<evidence type="ECO:0000256" key="5">
    <source>
        <dbReference type="ARBA" id="ARBA00022989"/>
    </source>
</evidence>
<comment type="caution">
    <text evidence="10">The sequence shown here is derived from an EMBL/GenBank/DDBJ whole genome shotgun (WGS) entry which is preliminary data.</text>
</comment>
<evidence type="ECO:0000256" key="4">
    <source>
        <dbReference type="ARBA" id="ARBA00022746"/>
    </source>
</evidence>
<feature type="domain" description="Lycopene cyclase" evidence="9">
    <location>
        <begin position="5"/>
        <end position="94"/>
    </location>
</feature>
<keyword evidence="4" id="KW-0125">Carotenoid biosynthesis</keyword>
<sequence length="239" mass="27380">MPDRYLYLLVDSLCLLFPLIFTFHPKIRFYRHWRSFFVPCLVTAMVFILWDALFTAKGIWSFNDRYLLGIYLLGLPLEEYLFFIFIPYACVFLYYNITRFYTIPVTGRSVANGTVLFICVLAFMAIIYMPLLYTSVTFLLLAALLTLLLVLRASFLPAFYISFLVTLIPFFLSNGVLTGAVTPQPVVIYNDSYNLGIRLVTIPIEDTFYGMAMLLMNIAGFEYMKGLAHRPVAVASSTV</sequence>
<feature type="domain" description="Lycopene cyclase" evidence="9">
    <location>
        <begin position="132"/>
        <end position="224"/>
    </location>
</feature>
<organism evidence="10 11">
    <name type="scientific">Nemorincola caseinilytica</name>
    <dbReference type="NCBI Taxonomy" id="2054315"/>
    <lineage>
        <taxon>Bacteria</taxon>
        <taxon>Pseudomonadati</taxon>
        <taxon>Bacteroidota</taxon>
        <taxon>Chitinophagia</taxon>
        <taxon>Chitinophagales</taxon>
        <taxon>Chitinophagaceae</taxon>
        <taxon>Nemorincola</taxon>
    </lineage>
</organism>
<keyword evidence="6 8" id="KW-0472">Membrane</keyword>
<feature type="transmembrane region" description="Helical" evidence="8">
    <location>
        <begin position="6"/>
        <end position="24"/>
    </location>
</feature>
<comment type="subcellular location">
    <subcellularLocation>
        <location evidence="1">Membrane</location>
        <topology evidence="1">Multi-pass membrane protein</topology>
    </subcellularLocation>
</comment>
<feature type="transmembrane region" description="Helical" evidence="8">
    <location>
        <begin position="197"/>
        <end position="221"/>
    </location>
</feature>